<proteinExistence type="predicted"/>
<comment type="caution">
    <text evidence="8">The sequence shown here is derived from an EMBL/GenBank/DDBJ whole genome shotgun (WGS) entry which is preliminary data.</text>
</comment>
<dbReference type="CDD" id="cd00729">
    <property type="entry name" value="rubredoxin_SM"/>
    <property type="match status" value="1"/>
</dbReference>
<evidence type="ECO:0000256" key="4">
    <source>
        <dbReference type="ARBA" id="ARBA00022982"/>
    </source>
</evidence>
<dbReference type="SUPFAM" id="SSF57802">
    <property type="entry name" value="Rubredoxin-like"/>
    <property type="match status" value="1"/>
</dbReference>
<evidence type="ECO:0000313" key="9">
    <source>
        <dbReference type="EMBL" id="PNH21956.1"/>
    </source>
</evidence>
<evidence type="ECO:0000313" key="11">
    <source>
        <dbReference type="Proteomes" id="UP000242958"/>
    </source>
</evidence>
<feature type="domain" description="Ferritin-like diiron" evidence="7">
    <location>
        <begin position="2"/>
        <end position="133"/>
    </location>
</feature>
<dbReference type="EMBL" id="NFMF01000004">
    <property type="protein sequence ID" value="PNH21956.1"/>
    <property type="molecule type" value="Genomic_DNA"/>
</dbReference>
<keyword evidence="4" id="KW-0249">Electron transport</keyword>
<dbReference type="RefSeq" id="WP_007393324.1">
    <property type="nucleotide sequence ID" value="NZ_KQ960931.1"/>
</dbReference>
<protein>
    <submittedName>
        <fullName evidence="8">Rubredoxin</fullName>
    </submittedName>
    <submittedName>
        <fullName evidence="9">Rubrerythrin family protein</fullName>
    </submittedName>
</protein>
<dbReference type="PROSITE" id="PS50905">
    <property type="entry name" value="FERRITIN_LIKE"/>
    <property type="match status" value="1"/>
</dbReference>
<dbReference type="Proteomes" id="UP000242958">
    <property type="component" value="Unassembled WGS sequence"/>
</dbReference>
<dbReference type="InterPro" id="IPR009040">
    <property type="entry name" value="Ferritin-like_diiron"/>
</dbReference>
<keyword evidence="3" id="KW-0479">Metal-binding</keyword>
<dbReference type="InterPro" id="IPR003251">
    <property type="entry name" value="Rr_diiron-bd_dom"/>
</dbReference>
<dbReference type="Pfam" id="PF21349">
    <property type="entry name" value="RUBY_RBDX"/>
    <property type="match status" value="1"/>
</dbReference>
<dbReference type="PATRIC" id="fig|1588748.3.peg.376"/>
<accession>A0A2J8BB35</accession>
<reference evidence="9 11" key="3">
    <citation type="submission" date="2017-05" db="EMBL/GenBank/DDBJ databases">
        <authorList>
            <person name="Song R."/>
            <person name="Chenine A.L."/>
            <person name="Ruprecht R.M."/>
        </authorList>
    </citation>
    <scope>NUCLEOTIDE SEQUENCE [LARGE SCALE GENOMIC DNA]</scope>
    <source>
        <strain evidence="9 11">KA00229</strain>
    </source>
</reference>
<evidence type="ECO:0000256" key="3">
    <source>
        <dbReference type="ARBA" id="ARBA00022723"/>
    </source>
</evidence>
<organism evidence="8 10">
    <name type="scientific">Megasphaera hutchinsoni</name>
    <dbReference type="NCBI Taxonomy" id="1588748"/>
    <lineage>
        <taxon>Bacteria</taxon>
        <taxon>Bacillati</taxon>
        <taxon>Bacillota</taxon>
        <taxon>Negativicutes</taxon>
        <taxon>Veillonellales</taxon>
        <taxon>Veillonellaceae</taxon>
        <taxon>Megasphaera</taxon>
    </lineage>
</organism>
<sequence>MELKGSKTEKNLQAAFAGESQARNKYTFYAEVAGKSGYEQIKSLFEETARNEKAHAQLWFKLLHQDELNTISDLADAAAGEHYERVDMYPTFAKEAREEGFNKIAFLFEKVGEIEHRHEQRYLDLLENVKTGKVFKKDEDKTWICRNCGFIYEGKEAPKICPVCSVPQSFFEIHEDNY</sequence>
<keyword evidence="5" id="KW-0408">Iron</keyword>
<dbReference type="NCBIfam" id="NF045767">
    <property type="entry name" value="RuberyRbr"/>
    <property type="match status" value="1"/>
</dbReference>
<dbReference type="GO" id="GO:0016491">
    <property type="term" value="F:oxidoreductase activity"/>
    <property type="evidence" value="ECO:0007669"/>
    <property type="project" value="InterPro"/>
</dbReference>
<dbReference type="STRING" id="1588748.HMPREF3182_00386"/>
<accession>A0A134CK51</accession>
<dbReference type="SUPFAM" id="SSF47240">
    <property type="entry name" value="Ferritin-like"/>
    <property type="match status" value="1"/>
</dbReference>
<comment type="cofactor">
    <cofactor evidence="1">
        <name>Fe(3+)</name>
        <dbReference type="ChEBI" id="CHEBI:29034"/>
    </cofactor>
</comment>
<keyword evidence="10" id="KW-1185">Reference proteome</keyword>
<dbReference type="EMBL" id="LSDT01000011">
    <property type="protein sequence ID" value="KXB92593.1"/>
    <property type="molecule type" value="Genomic_DNA"/>
</dbReference>
<keyword evidence="2" id="KW-0813">Transport</keyword>
<dbReference type="PROSITE" id="PS50903">
    <property type="entry name" value="RUBREDOXIN_LIKE"/>
    <property type="match status" value="1"/>
</dbReference>
<reference evidence="8" key="2">
    <citation type="submission" date="2016-01" db="EMBL/GenBank/DDBJ databases">
        <authorList>
            <person name="Oliw E.H."/>
        </authorList>
    </citation>
    <scope>NUCLEOTIDE SEQUENCE [LARGE SCALE GENOMIC DNA]</scope>
    <source>
        <strain evidence="8">KA00182</strain>
    </source>
</reference>
<evidence type="ECO:0000313" key="8">
    <source>
        <dbReference type="EMBL" id="KXB92593.1"/>
    </source>
</evidence>
<dbReference type="Gene3D" id="1.20.1260.10">
    <property type="match status" value="1"/>
</dbReference>
<name>A0A134CK51_9FIRM</name>
<evidence type="ECO:0000256" key="5">
    <source>
        <dbReference type="ARBA" id="ARBA00023004"/>
    </source>
</evidence>
<dbReference type="PANTHER" id="PTHR43865:SF1">
    <property type="entry name" value="RUBRERYTHRIN-RELATED"/>
    <property type="match status" value="1"/>
</dbReference>
<evidence type="ECO:0000259" key="7">
    <source>
        <dbReference type="PROSITE" id="PS50905"/>
    </source>
</evidence>
<dbReference type="PANTHER" id="PTHR43865">
    <property type="entry name" value="RUBRERYTHRIN-RELATED"/>
    <property type="match status" value="1"/>
</dbReference>
<dbReference type="InterPro" id="IPR024934">
    <property type="entry name" value="Rubredoxin-like_dom"/>
</dbReference>
<dbReference type="InterPro" id="IPR048574">
    <property type="entry name" value="RUBY_RBDX"/>
</dbReference>
<gene>
    <name evidence="9" type="ORF">CAL30_03085</name>
    <name evidence="8" type="ORF">HMPREF3182_00386</name>
</gene>
<evidence type="ECO:0000259" key="6">
    <source>
        <dbReference type="PROSITE" id="PS50903"/>
    </source>
</evidence>
<dbReference type="InterPro" id="IPR009078">
    <property type="entry name" value="Ferritin-like_SF"/>
</dbReference>
<dbReference type="Pfam" id="PF02915">
    <property type="entry name" value="Rubrerythrin"/>
    <property type="match status" value="1"/>
</dbReference>
<dbReference type="InterPro" id="IPR052364">
    <property type="entry name" value="Rubrerythrin"/>
</dbReference>
<reference evidence="10" key="1">
    <citation type="submission" date="2016-01" db="EMBL/GenBank/DDBJ databases">
        <authorList>
            <person name="Mitreva M."/>
            <person name="Pepin K.H."/>
            <person name="Mihindukulasuriya K.A."/>
            <person name="Fulton R."/>
            <person name="Fronick C."/>
            <person name="O'Laughlin M."/>
            <person name="Miner T."/>
            <person name="Herter B."/>
            <person name="Rosa B.A."/>
            <person name="Cordes M."/>
            <person name="Tomlinson C."/>
            <person name="Wollam A."/>
            <person name="Palsikar V.B."/>
            <person name="Mardis E.R."/>
            <person name="Wilson R.K."/>
        </authorList>
    </citation>
    <scope>NUCLEOTIDE SEQUENCE [LARGE SCALE GENOMIC DNA]</scope>
    <source>
        <strain evidence="10">KA00182</strain>
    </source>
</reference>
<dbReference type="GO" id="GO:0005506">
    <property type="term" value="F:iron ion binding"/>
    <property type="evidence" value="ECO:0007669"/>
    <property type="project" value="InterPro"/>
</dbReference>
<feature type="domain" description="Rubredoxin-like" evidence="6">
    <location>
        <begin position="140"/>
        <end position="174"/>
    </location>
</feature>
<dbReference type="AlphaFoldDB" id="A0A134CK51"/>
<evidence type="ECO:0000256" key="2">
    <source>
        <dbReference type="ARBA" id="ARBA00022448"/>
    </source>
</evidence>
<dbReference type="InterPro" id="IPR012347">
    <property type="entry name" value="Ferritin-like"/>
</dbReference>
<evidence type="ECO:0000313" key="10">
    <source>
        <dbReference type="Proteomes" id="UP000070160"/>
    </source>
</evidence>
<dbReference type="Proteomes" id="UP000070160">
    <property type="component" value="Unassembled WGS sequence"/>
</dbReference>
<evidence type="ECO:0000256" key="1">
    <source>
        <dbReference type="ARBA" id="ARBA00001965"/>
    </source>
</evidence>
<dbReference type="CDD" id="cd01041">
    <property type="entry name" value="Rubrerythrin"/>
    <property type="match status" value="1"/>
</dbReference>
<dbReference type="Gene3D" id="2.20.28.10">
    <property type="match status" value="1"/>
</dbReference>